<evidence type="ECO:0000313" key="18">
    <source>
        <dbReference type="Proteomes" id="UP001194579"/>
    </source>
</evidence>
<dbReference type="Gene3D" id="3.40.50.970">
    <property type="match status" value="2"/>
</dbReference>
<evidence type="ECO:0000313" key="17">
    <source>
        <dbReference type="Proteomes" id="UP000269665"/>
    </source>
</evidence>
<evidence type="ECO:0000256" key="7">
    <source>
        <dbReference type="ARBA" id="ARBA00022977"/>
    </source>
</evidence>
<dbReference type="EMBL" id="WABS01000005">
    <property type="protein sequence ID" value="MBI0553567.1"/>
    <property type="molecule type" value="Genomic_DNA"/>
</dbReference>
<dbReference type="OrthoDB" id="9803371at2"/>
<dbReference type="KEGG" id="ppar:A8F97_02245"/>
<evidence type="ECO:0000313" key="14">
    <source>
        <dbReference type="EMBL" id="MBI0553567.1"/>
    </source>
</evidence>
<evidence type="ECO:0000256" key="5">
    <source>
        <dbReference type="ARBA" id="ARBA00022723"/>
    </source>
</evidence>
<feature type="binding site" evidence="11">
    <location>
        <position position="80"/>
    </location>
    <ligand>
        <name>thiamine diphosphate</name>
        <dbReference type="ChEBI" id="CHEBI:58937"/>
    </ligand>
</feature>
<evidence type="ECO:0000256" key="9">
    <source>
        <dbReference type="ARBA" id="ARBA00023229"/>
    </source>
</evidence>
<dbReference type="InterPro" id="IPR005475">
    <property type="entry name" value="Transketolase-like_Pyr-bd"/>
</dbReference>
<reference evidence="13" key="2">
    <citation type="submission" date="2012-03" db="EMBL/GenBank/DDBJ databases">
        <authorList>
            <person name="Koskinen P."/>
            <person name="Laine P."/>
            <person name="Niemi O."/>
            <person name="Nykyri J."/>
            <person name="Harjunpaa H."/>
            <person name="Auvinen P."/>
            <person name="Paulin L."/>
            <person name="Pirhonen M."/>
            <person name="Palva T."/>
            <person name="Holm L."/>
        </authorList>
    </citation>
    <scope>NUCLEOTIDE SEQUENCE</scope>
    <source>
        <strain evidence="13">SCC3193</strain>
    </source>
</reference>
<accession>A0A0H3I759</accession>
<dbReference type="PROSITE" id="PS00801">
    <property type="entry name" value="TRANSKETOLASE_1"/>
    <property type="match status" value="1"/>
</dbReference>
<dbReference type="InterPro" id="IPR009014">
    <property type="entry name" value="Transketo_C/PFOR_II"/>
</dbReference>
<dbReference type="Pfam" id="PF02779">
    <property type="entry name" value="Transket_pyr"/>
    <property type="match status" value="1"/>
</dbReference>
<evidence type="ECO:0000259" key="12">
    <source>
        <dbReference type="SMART" id="SM00861"/>
    </source>
</evidence>
<dbReference type="Proteomes" id="UP001194579">
    <property type="component" value="Unassembled WGS sequence"/>
</dbReference>
<dbReference type="EMBL" id="PSZG01000001">
    <property type="protein sequence ID" value="RKO77299.1"/>
    <property type="molecule type" value="Genomic_DNA"/>
</dbReference>
<evidence type="ECO:0000256" key="3">
    <source>
        <dbReference type="ARBA" id="ARBA00011738"/>
    </source>
</evidence>
<reference evidence="14" key="5">
    <citation type="submission" date="2024-05" db="EMBL/GenBank/DDBJ databases">
        <title>Identification of Pectobacterium versatile causing blackleg of potato from New York State with a whole genome sequencing approach.</title>
        <authorList>
            <person name="Ma X."/>
            <person name="Swingle B."/>
        </authorList>
    </citation>
    <scope>NUCLEOTIDE SEQUENCE</scope>
    <source>
        <strain evidence="14">NY1588A</strain>
    </source>
</reference>
<comment type="function">
    <text evidence="10 11">Catalyzes the acyloin condensation reaction between C atoms 2 and 3 of pyruvate and glyceraldehyde 3-phosphate to yield 1-deoxy-D-xylulose-5-phosphate (DXP).</text>
</comment>
<keyword evidence="18" id="KW-1185">Reference proteome</keyword>
<evidence type="ECO:0000256" key="11">
    <source>
        <dbReference type="HAMAP-Rule" id="MF_00315"/>
    </source>
</evidence>
<keyword evidence="8 11" id="KW-0786">Thiamine pyrophosphate</keyword>
<dbReference type="GO" id="GO:0000287">
    <property type="term" value="F:magnesium ion binding"/>
    <property type="evidence" value="ECO:0007669"/>
    <property type="project" value="UniProtKB-UniRule"/>
</dbReference>
<evidence type="ECO:0000313" key="15">
    <source>
        <dbReference type="EMBL" id="RKO77299.1"/>
    </source>
</evidence>
<dbReference type="CDD" id="cd07033">
    <property type="entry name" value="TPP_PYR_DXS_TK_like"/>
    <property type="match status" value="1"/>
</dbReference>
<feature type="binding site" evidence="11">
    <location>
        <position position="181"/>
    </location>
    <ligand>
        <name>Mg(2+)</name>
        <dbReference type="ChEBI" id="CHEBI:18420"/>
    </ligand>
</feature>
<evidence type="ECO:0000313" key="13">
    <source>
        <dbReference type="EMBL" id="AFI91352.1"/>
    </source>
</evidence>
<dbReference type="InterPro" id="IPR029061">
    <property type="entry name" value="THDP-binding"/>
</dbReference>
<gene>
    <name evidence="11" type="primary">dxs</name>
    <name evidence="13" type="ordered locus">W5S_3278</name>
    <name evidence="15" type="ORF">C5E00_11110</name>
    <name evidence="14" type="ORF">F6Q06_03540</name>
</gene>
<evidence type="ECO:0000256" key="1">
    <source>
        <dbReference type="ARBA" id="ARBA00004980"/>
    </source>
</evidence>
<keyword evidence="4 11" id="KW-0808">Transferase</keyword>
<dbReference type="GO" id="GO:0016114">
    <property type="term" value="P:terpenoid biosynthetic process"/>
    <property type="evidence" value="ECO:0007669"/>
    <property type="project" value="UniProtKB-UniRule"/>
</dbReference>
<dbReference type="PATRIC" id="fig|1166016.3.peg.3337"/>
<dbReference type="EMBL" id="CP003415">
    <property type="protein sequence ID" value="AFI91352.1"/>
    <property type="molecule type" value="Genomic_DNA"/>
</dbReference>
<comment type="subunit">
    <text evidence="3 11">Homodimer.</text>
</comment>
<dbReference type="SUPFAM" id="SSF52518">
    <property type="entry name" value="Thiamin diphosphate-binding fold (THDP-binding)"/>
    <property type="match status" value="2"/>
</dbReference>
<dbReference type="InterPro" id="IPR049557">
    <property type="entry name" value="Transketolase_CS"/>
</dbReference>
<dbReference type="GO" id="GO:0008661">
    <property type="term" value="F:1-deoxy-D-xylulose-5-phosphate synthase activity"/>
    <property type="evidence" value="ECO:0007669"/>
    <property type="project" value="UniProtKB-UniRule"/>
</dbReference>
<dbReference type="NCBIfam" id="NF003933">
    <property type="entry name" value="PRK05444.2-2"/>
    <property type="match status" value="1"/>
</dbReference>
<evidence type="ECO:0000256" key="6">
    <source>
        <dbReference type="ARBA" id="ARBA00022842"/>
    </source>
</evidence>
<dbReference type="InterPro" id="IPR005477">
    <property type="entry name" value="Dxylulose-5-P_synthase"/>
</dbReference>
<feature type="binding site" evidence="11">
    <location>
        <position position="152"/>
    </location>
    <ligand>
        <name>Mg(2+)</name>
        <dbReference type="ChEBI" id="CHEBI:18420"/>
    </ligand>
</feature>
<reference evidence="18" key="4">
    <citation type="submission" date="2023-07" db="EMBL/GenBank/DDBJ databases">
        <title>Identification of Pectobacterium versatile causing blackleg of potato from New York State with a whole genome sequencing approach.</title>
        <authorList>
            <person name="Ma X."/>
            <person name="Swingle B."/>
        </authorList>
    </citation>
    <scope>NUCLEOTIDE SEQUENCE [LARGE SCALE GENOMIC DNA]</scope>
    <source>
        <strain evidence="18">NY1588A</strain>
    </source>
</reference>
<evidence type="ECO:0000256" key="4">
    <source>
        <dbReference type="ARBA" id="ARBA00022679"/>
    </source>
</evidence>
<dbReference type="eggNOG" id="COG1154">
    <property type="taxonomic scope" value="Bacteria"/>
</dbReference>
<evidence type="ECO:0000256" key="8">
    <source>
        <dbReference type="ARBA" id="ARBA00023052"/>
    </source>
</evidence>
<comment type="catalytic activity">
    <reaction evidence="11">
        <text>D-glyceraldehyde 3-phosphate + pyruvate + H(+) = 1-deoxy-D-xylulose 5-phosphate + CO2</text>
        <dbReference type="Rhea" id="RHEA:12605"/>
        <dbReference type="ChEBI" id="CHEBI:15361"/>
        <dbReference type="ChEBI" id="CHEBI:15378"/>
        <dbReference type="ChEBI" id="CHEBI:16526"/>
        <dbReference type="ChEBI" id="CHEBI:57792"/>
        <dbReference type="ChEBI" id="CHEBI:59776"/>
        <dbReference type="EC" id="2.2.1.7"/>
    </reaction>
</comment>
<keyword evidence="6 11" id="KW-0460">Magnesium</keyword>
<dbReference type="Gene3D" id="3.40.50.920">
    <property type="match status" value="1"/>
</dbReference>
<comment type="cofactor">
    <cofactor evidence="11">
        <name>Mg(2+)</name>
        <dbReference type="ChEBI" id="CHEBI:18420"/>
    </cofactor>
    <text evidence="11">Binds 1 Mg(2+) ion per subunit.</text>
</comment>
<evidence type="ECO:0000256" key="10">
    <source>
        <dbReference type="ARBA" id="ARBA00055605"/>
    </source>
</evidence>
<sequence length="621" mass="67785">MSFDTAKYPTLALVETPDELRLLPKESLPKLCDELRQYLLDSVSRSSGHFASGLGTVELTVALHYIYNTPFDHLVWDVGHQAYPHKILTGRRDRISTIRQKGGLHPFPWRDESEYDVLSVGHSSTSISAGLGMAVAAEREGRGRRTVCVIGDGAITAGMAFEAMNHAGDIKSDLLVVLNDNEMSISENVGALNNHLAQLLSGKLYASLREGGKKVLSGLPPIKELVKRTEEHLKGMVVPGTLFEELGFNYIGPVDGHDVQALAHTLKNMRNLKGPQLLHIMTKKGKGYAPAEQDPISWHAVPKFDPASGTLPKSKEGAQPTYSKIFGQWLQETAAKDSKLMAVTPAMREGSGMVQFSRDYPQQYFDVAIAEQHAVTFAAGLAVGGYHPVVAIYSTFLQRAYDQVIHDVAIQNLPVLFAIDRGGIVGADGQTHQGAFDLSFLRCIPNMVIMTPSDENECRQMLHTGYHYQKGPTAVRYPRGNGTGTELTPLSELPIGKGMVRRQGETIAILNFGTLLPEAQIAAEKLNATLVDMRFVKPLDEALLEELAQSHSTFVTLEENAVMGGAGSGVNEFLMAKRLAVSVLNIGLPDIFIPQGSQEEIRADLGLDAAGIERNIIQWMK</sequence>
<reference evidence="13 16" key="1">
    <citation type="journal article" date="2012" name="J. Bacteriol.">
        <title>Genome sequence of Pectobacterium sp. strain SCC3193.</title>
        <authorList>
            <person name="Koskinen J.P."/>
            <person name="Laine P."/>
            <person name="Niemi O."/>
            <person name="Nykyri J."/>
            <person name="Harjunpaa H."/>
            <person name="Auvinen P."/>
            <person name="Paulin L."/>
            <person name="Pirhonen M."/>
            <person name="Palva T."/>
            <person name="Holm L."/>
        </authorList>
    </citation>
    <scope>NUCLEOTIDE SEQUENCE [LARGE SCALE GENOMIC DNA]</scope>
    <source>
        <strain evidence="13 16">SCC3193</strain>
    </source>
</reference>
<dbReference type="InterPro" id="IPR020826">
    <property type="entry name" value="Transketolase_BS"/>
</dbReference>
<reference evidence="15 17" key="3">
    <citation type="journal article" date="2018" name="BMC Genomics">
        <title>High genomic variability in the plant pathogenic bacterium Pectobacterium parmentieri deciphered from de novo assembled complete genomes.</title>
        <authorList>
            <person name="Zoledowska S."/>
            <person name="Motyka-Pomagruk A."/>
            <person name="Sledz W."/>
            <person name="Mengoni A."/>
            <person name="Lojkowska E."/>
        </authorList>
    </citation>
    <scope>NUCLEOTIDE SEQUENCE [LARGE SCALE GENOMIC DNA]</scope>
    <source>
        <strain evidence="15 17">IFB5626</strain>
    </source>
</reference>
<dbReference type="GO" id="GO:0030976">
    <property type="term" value="F:thiamine pyrophosphate binding"/>
    <property type="evidence" value="ECO:0007669"/>
    <property type="project" value="UniProtKB-UniRule"/>
</dbReference>
<dbReference type="FunFam" id="3.40.50.920:FF:000002">
    <property type="entry name" value="1-deoxy-D-xylulose-5-phosphate synthase"/>
    <property type="match status" value="1"/>
</dbReference>
<dbReference type="RefSeq" id="WP_014700844.1">
    <property type="nucleotide sequence ID" value="NC_017845.1"/>
</dbReference>
<evidence type="ECO:0000313" key="16">
    <source>
        <dbReference type="Proteomes" id="UP000008044"/>
    </source>
</evidence>
<dbReference type="HAMAP" id="MF_00315">
    <property type="entry name" value="DXP_synth"/>
    <property type="match status" value="1"/>
</dbReference>
<dbReference type="UniPathway" id="UPA00064">
    <property type="reaction ID" value="UER00091"/>
</dbReference>
<dbReference type="KEGG" id="pec:W5S_3278"/>
<feature type="binding site" evidence="11">
    <location>
        <begin position="153"/>
        <end position="154"/>
    </location>
    <ligand>
        <name>thiamine diphosphate</name>
        <dbReference type="ChEBI" id="CHEBI:58937"/>
    </ligand>
</feature>
<dbReference type="Proteomes" id="UP000269665">
    <property type="component" value="Unassembled WGS sequence"/>
</dbReference>
<dbReference type="InterPro" id="IPR033248">
    <property type="entry name" value="Transketolase_C"/>
</dbReference>
<dbReference type="STRING" id="1905730.W5S_3278"/>
<protein>
    <recommendedName>
        <fullName evidence="11">1-deoxy-D-xylulose-5-phosphate synthase</fullName>
        <ecNumber evidence="11">2.2.1.7</ecNumber>
    </recommendedName>
    <alternativeName>
        <fullName evidence="11">1-deoxyxylulose-5-phosphate synthase</fullName>
        <shortName evidence="11">DXP synthase</shortName>
        <shortName evidence="11">DXPS</shortName>
    </alternativeName>
</protein>
<dbReference type="Pfam" id="PF13292">
    <property type="entry name" value="DXP_synthase_N"/>
    <property type="match status" value="1"/>
</dbReference>
<dbReference type="NCBIfam" id="TIGR00204">
    <property type="entry name" value="dxs"/>
    <property type="match status" value="1"/>
</dbReference>
<dbReference type="OMA" id="QVGYHAQ"/>
<dbReference type="PROSITE" id="PS00802">
    <property type="entry name" value="TRANSKETOLASE_2"/>
    <property type="match status" value="1"/>
</dbReference>
<dbReference type="GO" id="GO:0009228">
    <property type="term" value="P:thiamine biosynthetic process"/>
    <property type="evidence" value="ECO:0007669"/>
    <property type="project" value="UniProtKB-UniRule"/>
</dbReference>
<dbReference type="SMART" id="SM00861">
    <property type="entry name" value="Transket_pyr"/>
    <property type="match status" value="1"/>
</dbReference>
<keyword evidence="9 11" id="KW-0414">Isoprene biosynthesis</keyword>
<feature type="binding site" evidence="11">
    <location>
        <position position="288"/>
    </location>
    <ligand>
        <name>thiamine diphosphate</name>
        <dbReference type="ChEBI" id="CHEBI:58937"/>
    </ligand>
</feature>
<comment type="pathway">
    <text evidence="1 11">Metabolic intermediate biosynthesis; 1-deoxy-D-xylulose 5-phosphate biosynthesis; 1-deoxy-D-xylulose 5-phosphate from D-glyceraldehyde 3-phosphate and pyruvate: step 1/1.</text>
</comment>
<dbReference type="Proteomes" id="UP000008044">
    <property type="component" value="Chromosome"/>
</dbReference>
<dbReference type="PANTHER" id="PTHR43322:SF5">
    <property type="entry name" value="1-DEOXY-D-XYLULOSE-5-PHOSPHATE SYNTHASE, CHLOROPLASTIC"/>
    <property type="match status" value="1"/>
</dbReference>
<feature type="binding site" evidence="11">
    <location>
        <position position="181"/>
    </location>
    <ligand>
        <name>thiamine diphosphate</name>
        <dbReference type="ChEBI" id="CHEBI:58937"/>
    </ligand>
</feature>
<feature type="binding site" evidence="11">
    <location>
        <begin position="121"/>
        <end position="123"/>
    </location>
    <ligand>
        <name>thiamine diphosphate</name>
        <dbReference type="ChEBI" id="CHEBI:58937"/>
    </ligand>
</feature>
<dbReference type="HOGENOM" id="CLU_009227_1_4_6"/>
<keyword evidence="7 11" id="KW-0784">Thiamine biosynthesis</keyword>
<organism evidence="13 16">
    <name type="scientific">Pectobacterium parmentieri</name>
    <dbReference type="NCBI Taxonomy" id="1905730"/>
    <lineage>
        <taxon>Bacteria</taxon>
        <taxon>Pseudomonadati</taxon>
        <taxon>Pseudomonadota</taxon>
        <taxon>Gammaproteobacteria</taxon>
        <taxon>Enterobacterales</taxon>
        <taxon>Pectobacteriaceae</taxon>
        <taxon>Pectobacterium</taxon>
    </lineage>
</organism>
<dbReference type="Pfam" id="PF02780">
    <property type="entry name" value="Transketolase_C"/>
    <property type="match status" value="1"/>
</dbReference>
<dbReference type="EC" id="2.2.1.7" evidence="11"/>
<dbReference type="GO" id="GO:0019288">
    <property type="term" value="P:isopentenyl diphosphate biosynthetic process, methylerythritol 4-phosphate pathway"/>
    <property type="evidence" value="ECO:0007669"/>
    <property type="project" value="TreeGrafter"/>
</dbReference>
<dbReference type="SUPFAM" id="SSF52922">
    <property type="entry name" value="TK C-terminal domain-like"/>
    <property type="match status" value="1"/>
</dbReference>
<feature type="domain" description="Transketolase-like pyrimidine-binding" evidence="12">
    <location>
        <begin position="320"/>
        <end position="485"/>
    </location>
</feature>
<comment type="cofactor">
    <cofactor evidence="11">
        <name>thiamine diphosphate</name>
        <dbReference type="ChEBI" id="CHEBI:58937"/>
    </cofactor>
    <text evidence="11">Binds 1 thiamine pyrophosphate per subunit.</text>
</comment>
<dbReference type="CDD" id="cd02007">
    <property type="entry name" value="TPP_DXS"/>
    <property type="match status" value="1"/>
</dbReference>
<dbReference type="AlphaFoldDB" id="A0A0H3I759"/>
<dbReference type="FunFam" id="3.40.50.970:FF:000005">
    <property type="entry name" value="1-deoxy-D-xylulose-5-phosphate synthase"/>
    <property type="match status" value="1"/>
</dbReference>
<feature type="binding site" evidence="11">
    <location>
        <position position="371"/>
    </location>
    <ligand>
        <name>thiamine diphosphate</name>
        <dbReference type="ChEBI" id="CHEBI:58937"/>
    </ligand>
</feature>
<comment type="similarity">
    <text evidence="2 11">Belongs to the transketolase family. DXPS subfamily.</text>
</comment>
<dbReference type="GO" id="GO:0005829">
    <property type="term" value="C:cytosol"/>
    <property type="evidence" value="ECO:0007669"/>
    <property type="project" value="TreeGrafter"/>
</dbReference>
<evidence type="ECO:0000256" key="2">
    <source>
        <dbReference type="ARBA" id="ARBA00011081"/>
    </source>
</evidence>
<dbReference type="PANTHER" id="PTHR43322">
    <property type="entry name" value="1-D-DEOXYXYLULOSE 5-PHOSPHATE SYNTHASE-RELATED"/>
    <property type="match status" value="1"/>
</dbReference>
<proteinExistence type="inferred from homology"/>
<dbReference type="GeneID" id="45848274"/>
<name>A0A0H3I759_PECPM</name>
<keyword evidence="5 11" id="KW-0479">Metal-binding</keyword>